<keyword evidence="3" id="KW-1185">Reference proteome</keyword>
<reference evidence="3" key="2">
    <citation type="journal article" date="2013" name="Nat. Genet.">
        <title>The genome of the platyfish, Xiphophorus maculatus, provides insights into evolutionary adaptation and several complex traits.</title>
        <authorList>
            <person name="Schartl M."/>
            <person name="Walter R.B."/>
            <person name="Shen Y."/>
            <person name="Garcia T."/>
            <person name="Catchen J."/>
            <person name="Amores A."/>
            <person name="Braasch I."/>
            <person name="Chalopin D."/>
            <person name="Volff J.N."/>
            <person name="Lesch K.P."/>
            <person name="Bisazza A."/>
            <person name="Minx P."/>
            <person name="Hillier L."/>
            <person name="Wilson R.K."/>
            <person name="Fuerstenberg S."/>
            <person name="Boore J."/>
            <person name="Searle S."/>
            <person name="Postlethwait J.H."/>
            <person name="Warren W.C."/>
        </authorList>
    </citation>
    <scope>NUCLEOTIDE SEQUENCE [LARGE SCALE GENOMIC DNA]</scope>
    <source>
        <strain evidence="3">JP 163 A</strain>
    </source>
</reference>
<evidence type="ECO:0000259" key="1">
    <source>
        <dbReference type="PROSITE" id="PS50878"/>
    </source>
</evidence>
<proteinExistence type="predicted"/>
<dbReference type="AlphaFoldDB" id="A0A3B5QY84"/>
<reference evidence="2" key="4">
    <citation type="submission" date="2025-09" db="UniProtKB">
        <authorList>
            <consortium name="Ensembl"/>
        </authorList>
    </citation>
    <scope>IDENTIFICATION</scope>
    <source>
        <strain evidence="2">JP 163 A</strain>
    </source>
</reference>
<dbReference type="InterPro" id="IPR043502">
    <property type="entry name" value="DNA/RNA_pol_sf"/>
</dbReference>
<reference evidence="3" key="1">
    <citation type="submission" date="2012-01" db="EMBL/GenBank/DDBJ databases">
        <authorList>
            <person name="Walter R."/>
            <person name="Schartl M."/>
            <person name="Warren W."/>
        </authorList>
    </citation>
    <scope>NUCLEOTIDE SEQUENCE [LARGE SCALE GENOMIC DNA]</scope>
    <source>
        <strain evidence="3">JP 163 A</strain>
    </source>
</reference>
<dbReference type="PANTHER" id="PTHR31635">
    <property type="entry name" value="REVERSE TRANSCRIPTASE DOMAIN-CONTAINING PROTEIN-RELATED"/>
    <property type="match status" value="1"/>
</dbReference>
<protein>
    <recommendedName>
        <fullName evidence="1">Reverse transcriptase domain-containing protein</fullName>
    </recommendedName>
</protein>
<dbReference type="CDD" id="cd01650">
    <property type="entry name" value="RT_nLTR_like"/>
    <property type="match status" value="1"/>
</dbReference>
<feature type="domain" description="Reverse transcriptase" evidence="1">
    <location>
        <begin position="159"/>
        <end position="406"/>
    </location>
</feature>
<evidence type="ECO:0000313" key="3">
    <source>
        <dbReference type="Proteomes" id="UP000002852"/>
    </source>
</evidence>
<dbReference type="STRING" id="8083.ENSXMAP00000035291"/>
<dbReference type="PROSITE" id="PS50878">
    <property type="entry name" value="RT_POL"/>
    <property type="match status" value="1"/>
</dbReference>
<dbReference type="InterPro" id="IPR000477">
    <property type="entry name" value="RT_dom"/>
</dbReference>
<accession>A0A3B5QY84</accession>
<organism evidence="2 3">
    <name type="scientific">Xiphophorus maculatus</name>
    <name type="common">Southern platyfish</name>
    <name type="synonym">Platypoecilus maculatus</name>
    <dbReference type="NCBI Taxonomy" id="8083"/>
    <lineage>
        <taxon>Eukaryota</taxon>
        <taxon>Metazoa</taxon>
        <taxon>Chordata</taxon>
        <taxon>Craniata</taxon>
        <taxon>Vertebrata</taxon>
        <taxon>Euteleostomi</taxon>
        <taxon>Actinopterygii</taxon>
        <taxon>Neopterygii</taxon>
        <taxon>Teleostei</taxon>
        <taxon>Neoteleostei</taxon>
        <taxon>Acanthomorphata</taxon>
        <taxon>Ovalentaria</taxon>
        <taxon>Atherinomorphae</taxon>
        <taxon>Cyprinodontiformes</taxon>
        <taxon>Poeciliidae</taxon>
        <taxon>Poeciliinae</taxon>
        <taxon>Xiphophorus</taxon>
    </lineage>
</organism>
<dbReference type="SUPFAM" id="SSF56672">
    <property type="entry name" value="DNA/RNA polymerases"/>
    <property type="match status" value="1"/>
</dbReference>
<reference evidence="2" key="3">
    <citation type="submission" date="2025-08" db="UniProtKB">
        <authorList>
            <consortium name="Ensembl"/>
        </authorList>
    </citation>
    <scope>IDENTIFICATION</scope>
    <source>
        <strain evidence="2">JP 163 A</strain>
    </source>
</reference>
<dbReference type="InParanoid" id="A0A3B5QY84"/>
<dbReference type="Ensembl" id="ENSXMAT00000020950.1">
    <property type="protein sequence ID" value="ENSXMAP00000035291.1"/>
    <property type="gene ID" value="ENSXMAG00000023211.1"/>
</dbReference>
<dbReference type="GeneTree" id="ENSGT00940000163630"/>
<evidence type="ECO:0000313" key="2">
    <source>
        <dbReference type="Ensembl" id="ENSXMAP00000035291.1"/>
    </source>
</evidence>
<dbReference type="Proteomes" id="UP000002852">
    <property type="component" value="Unassembled WGS sequence"/>
</dbReference>
<dbReference type="PANTHER" id="PTHR31635:SF196">
    <property type="entry name" value="REVERSE TRANSCRIPTASE DOMAIN-CONTAINING PROTEIN-RELATED"/>
    <property type="match status" value="1"/>
</dbReference>
<sequence length="435" mass="49877">MNGILTWQGRLHDPVGGSSRGAVIRSRIQHFEENEKCTRYFFRKLFRSTTTINKLINEKGEEKCEEQQILTEIYDYYKNLYRHQAAQEDEMVELLMKLTNKLTHTEKSRLDQEITINEITEALISMKNNKTPGLDGLPKEFYTTFWESLKAPLLQVYREALSEEKLPNSMNQGMISLLYKKGEKTDLKNWRPLTLLGVDVKIIAKVLFFRLQTVITTIIGKEQTCGVKGRRMTDSLALIRDAILGIDLEKAFDSVNHEFLERILDHLNFGETFKRWIRTLYNECSSVAVVNGTITLPLAIKAGVRQGCPLSPLLFIIAIEPLACAIRENKMIKGITPPGNEGKDIKLTIYMDDLTLLLADNVSISESLKISEKFTKASGMKVNKQKSEILYINWREIRENWGLIEKKDTIKHNSIINLIKSIKYLGFGDLKVMLP</sequence>
<name>A0A3B5QY84_XIPMA</name>
<dbReference type="OMA" id="ISERVWA"/>
<dbReference type="Pfam" id="PF00078">
    <property type="entry name" value="RVT_1"/>
    <property type="match status" value="1"/>
</dbReference>